<dbReference type="GO" id="GO:0003941">
    <property type="term" value="F:L-serine ammonia-lyase activity"/>
    <property type="evidence" value="ECO:0007669"/>
    <property type="project" value="TreeGrafter"/>
</dbReference>
<evidence type="ECO:0000256" key="4">
    <source>
        <dbReference type="ARBA" id="ARBA00023239"/>
    </source>
</evidence>
<proteinExistence type="inferred from homology"/>
<dbReference type="CDD" id="cd01562">
    <property type="entry name" value="Thr-dehyd"/>
    <property type="match status" value="1"/>
</dbReference>
<feature type="domain" description="Tryptophan synthase beta chain-like PALP" evidence="5">
    <location>
        <begin position="480"/>
        <end position="760"/>
    </location>
</feature>
<sequence length="863" mass="97514">KNYQILSEDCRCNLHFVLENISGYDHVACHGYSILLKSFGPNLQITLKSKSTWAHIIGLSAAAYYTNQPLSIHVDSQQPKLNIFQVYSLFICKKFNVSISIAPFKESIKEISDELLQKALQDLVDDKLQQIERMVAEKQLQPKFLVLPSDVSIFSKQDFQSLIKEKCRYKCVFTKEFLIEEVKYDYLSWIQTLNPTANYGCFYYEANSLKETVSKQSLEKAFNFIPKQLLDLSFTNQVEMYTLLHKQSMEHFVQKCKVDKDVIFVNNSEILKAFKSFLNVTHTLATDMFITPFSAVMDFKFKFQQDDTVLVYIPGAITTRLRHQDYTNYVDNFIQDSLKENCEIVSMEVSYDTSCMQTTIDVMEVIKECNLSIQHFKMHRKSVTVIMTSPGYTELVNCQQKIVRMLGRGTCEIPSLPKRPPMYQIPVYVNYSTEKENLKCCYESEITNFDQINVESVKQASERLKSIKATDPAHIVKDVNYSKYFKQNTFLVYENIQQTGSFKIRGASNMLIKAFLQAQNEGKQIAGVVACSAGNHAQGVAKTANLLKIKCTIVCPESAPETKLYNTMRYNAEVIKQGKVFDESKKFALELANERGWLYVPPYNAFDVIQGQGTIAHELLEKAPEIDQILVNVGGGGMISGIALYAKKLNPKIKIVGVQATRVFPLENYNKTGQLEQVNPKANTIADGCNVKVPGGIHNEILKNYVDEYVSVGENEIAASIINVLMTTKTLSEGAGCMGVTVLMQHKIDAQKNTAVILCGGNIDILRLSTIFKLGTVAMGLRVKAKIPIGDAPGKLLEVVQLIERYGGIVDYVRHTRNVQMVDWDQTLLTVEAQMSCKKATKEVKAALLQQYPTIKFPIEEME</sequence>
<keyword evidence="3" id="KW-0663">Pyridoxal phosphate</keyword>
<dbReference type="PROSITE" id="PS00165">
    <property type="entry name" value="DEHYDRATASE_SER_THR"/>
    <property type="match status" value="1"/>
</dbReference>
<dbReference type="InterPro" id="IPR000634">
    <property type="entry name" value="Ser/Thr_deHydtase_PyrdxlP-BS"/>
</dbReference>
<dbReference type="SUPFAM" id="SSF53686">
    <property type="entry name" value="Tryptophan synthase beta subunit-like PLP-dependent enzymes"/>
    <property type="match status" value="1"/>
</dbReference>
<reference evidence="6" key="1">
    <citation type="submission" date="2015-07" db="EMBL/GenBank/DDBJ databases">
        <title>Adaptation to a free-living lifestyle via gene acquisitions in the diplomonad Trepomonas sp. PC1.</title>
        <authorList>
            <person name="Xu F."/>
            <person name="Jerlstrom-Hultqvist J."/>
            <person name="Kolisko M."/>
            <person name="Simpson A.G.B."/>
            <person name="Roger A.J."/>
            <person name="Svard S.G."/>
            <person name="Andersson J.O."/>
        </authorList>
    </citation>
    <scope>NUCLEOTIDE SEQUENCE</scope>
    <source>
        <strain evidence="6">PC1</strain>
    </source>
</reference>
<dbReference type="EMBL" id="GDID01004245">
    <property type="protein sequence ID" value="JAP92361.1"/>
    <property type="molecule type" value="Transcribed_RNA"/>
</dbReference>
<dbReference type="GO" id="GO:0009097">
    <property type="term" value="P:isoleucine biosynthetic process"/>
    <property type="evidence" value="ECO:0007669"/>
    <property type="project" value="TreeGrafter"/>
</dbReference>
<evidence type="ECO:0000256" key="3">
    <source>
        <dbReference type="ARBA" id="ARBA00022898"/>
    </source>
</evidence>
<evidence type="ECO:0000313" key="6">
    <source>
        <dbReference type="EMBL" id="JAP92361.1"/>
    </source>
</evidence>
<dbReference type="GO" id="GO:0006567">
    <property type="term" value="P:L-threonine catabolic process"/>
    <property type="evidence" value="ECO:0007669"/>
    <property type="project" value="TreeGrafter"/>
</dbReference>
<dbReference type="AlphaFoldDB" id="A0A146KA62"/>
<gene>
    <name evidence="6" type="ORF">TPC1_15726</name>
</gene>
<evidence type="ECO:0000256" key="1">
    <source>
        <dbReference type="ARBA" id="ARBA00001933"/>
    </source>
</evidence>
<dbReference type="Gene3D" id="3.40.50.1100">
    <property type="match status" value="2"/>
</dbReference>
<dbReference type="PANTHER" id="PTHR48078:SF19">
    <property type="entry name" value="ACT DOMAIN-CONTAINING PROTEIN"/>
    <property type="match status" value="1"/>
</dbReference>
<dbReference type="FunFam" id="3.40.50.1100:FF:000005">
    <property type="entry name" value="Threonine dehydratase catabolic"/>
    <property type="match status" value="1"/>
</dbReference>
<comment type="cofactor">
    <cofactor evidence="1">
        <name>pyridoxal 5'-phosphate</name>
        <dbReference type="ChEBI" id="CHEBI:597326"/>
    </cofactor>
</comment>
<dbReference type="InterPro" id="IPR036052">
    <property type="entry name" value="TrpB-like_PALP_sf"/>
</dbReference>
<dbReference type="GO" id="GO:0004794">
    <property type="term" value="F:threonine deaminase activity"/>
    <property type="evidence" value="ECO:0007669"/>
    <property type="project" value="TreeGrafter"/>
</dbReference>
<dbReference type="GO" id="GO:0006565">
    <property type="term" value="P:L-serine catabolic process"/>
    <property type="evidence" value="ECO:0007669"/>
    <property type="project" value="TreeGrafter"/>
</dbReference>
<feature type="non-terminal residue" evidence="6">
    <location>
        <position position="1"/>
    </location>
</feature>
<comment type="similarity">
    <text evidence="2">Belongs to the serine/threonine dehydratase family.</text>
</comment>
<dbReference type="Pfam" id="PF00291">
    <property type="entry name" value="PALP"/>
    <property type="match status" value="1"/>
</dbReference>
<dbReference type="InterPro" id="IPR001926">
    <property type="entry name" value="TrpB-like_PALP"/>
</dbReference>
<accession>A0A146KA62</accession>
<dbReference type="InterPro" id="IPR050147">
    <property type="entry name" value="Ser/Thr_Dehydratase"/>
</dbReference>
<evidence type="ECO:0000256" key="2">
    <source>
        <dbReference type="ARBA" id="ARBA00010869"/>
    </source>
</evidence>
<organism evidence="6">
    <name type="scientific">Trepomonas sp. PC1</name>
    <dbReference type="NCBI Taxonomy" id="1076344"/>
    <lineage>
        <taxon>Eukaryota</taxon>
        <taxon>Metamonada</taxon>
        <taxon>Diplomonadida</taxon>
        <taxon>Hexamitidae</taxon>
        <taxon>Hexamitinae</taxon>
        <taxon>Trepomonas</taxon>
    </lineage>
</organism>
<keyword evidence="4" id="KW-0456">Lyase</keyword>
<dbReference type="PANTHER" id="PTHR48078">
    <property type="entry name" value="THREONINE DEHYDRATASE, MITOCHONDRIAL-RELATED"/>
    <property type="match status" value="1"/>
</dbReference>
<dbReference type="GO" id="GO:0030170">
    <property type="term" value="F:pyridoxal phosphate binding"/>
    <property type="evidence" value="ECO:0007669"/>
    <property type="project" value="InterPro"/>
</dbReference>
<protein>
    <submittedName>
        <fullName evidence="6">Threonine dehydratase</fullName>
    </submittedName>
</protein>
<evidence type="ECO:0000259" key="5">
    <source>
        <dbReference type="Pfam" id="PF00291"/>
    </source>
</evidence>
<name>A0A146KA62_9EUKA</name>